<feature type="region of interest" description="Disordered" evidence="5">
    <location>
        <begin position="462"/>
        <end position="566"/>
    </location>
</feature>
<keyword evidence="8" id="KW-1185">Reference proteome</keyword>
<reference evidence="7 8" key="1">
    <citation type="journal article" date="2018" name="New Phytol.">
        <title>Comparative genomics and transcriptomics depict ericoid mycorrhizal fungi as versatile saprotrophs and plant mutualists.</title>
        <authorList>
            <person name="Martino E."/>
            <person name="Morin E."/>
            <person name="Grelet G.A."/>
            <person name="Kuo A."/>
            <person name="Kohler A."/>
            <person name="Daghino S."/>
            <person name="Barry K.W."/>
            <person name="Cichocki N."/>
            <person name="Clum A."/>
            <person name="Dockter R.B."/>
            <person name="Hainaut M."/>
            <person name="Kuo R.C."/>
            <person name="LaButti K."/>
            <person name="Lindahl B.D."/>
            <person name="Lindquist E.A."/>
            <person name="Lipzen A."/>
            <person name="Khouja H.R."/>
            <person name="Magnuson J."/>
            <person name="Murat C."/>
            <person name="Ohm R.A."/>
            <person name="Singer S.W."/>
            <person name="Spatafora J.W."/>
            <person name="Wang M."/>
            <person name="Veneault-Fourrey C."/>
            <person name="Henrissat B."/>
            <person name="Grigoriev I.V."/>
            <person name="Martin F.M."/>
            <person name="Perotto S."/>
        </authorList>
    </citation>
    <scope>NUCLEOTIDE SEQUENCE [LARGE SCALE GENOMIC DNA]</scope>
    <source>
        <strain evidence="7 8">ATCC 22711</strain>
    </source>
</reference>
<sequence length="651" mass="71182">MSFHGQDGNCAAGTQWYVCNTGGFKGCCSVNACELGTCPDDSTHQNELRTVTLPGPPAATATTYYLTSLPSTTLPWANLLVPTSTGIYTVTIQQSSAAQPTGAGSSKAATSSAPSKVPIIVGATIGTIVFIVLVGVSIWFFLRRRRERRILLTSRGMTPMLGVNDEKSHPANSRNLRGNGGIFNSSRKYHKALSIDEREPIGDRHSMEIEEEQPCDIPFPSEEKKALSPPPDHEHPAYHPLPGKQIPAYVPIQPAYNTLPSQRSRAPSFRRLPDQSPHIPDFVFSPIALNPAADQLDPIPVTPQAELAASPMPTRGLTSSIPSSKFSTARMSPPRTSPPRAPPPRAPLPQTPPLQRRTTPPKNSSPLSKLTQSRGSPPQKITPPTNSAVRRISESRLGYPSPTAGGKAELPASMPPSNDISIINDEPIKAPLNPTPAFHHIYLPESLDDFWKDDLTDITESIPIGLEDDSSSRDSQRAHAEQEQRRSPRSKQGKPQPRQEQRSSPSPVPEKPSRPKLRQQRSDVSALSDYHHTLREQPSGVSALTVTTEEEPPTHNHSRQWSASERGHVTSWQVYKGDAPIGQDEVSPLFSPQSAAARQAQWSDMGDMSVQPLNLQGRDGWTGREGWSAVPLTPMTPLDQRRALRHKERMK</sequence>
<dbReference type="Proteomes" id="UP000241818">
    <property type="component" value="Unassembled WGS sequence"/>
</dbReference>
<evidence type="ECO:0000256" key="4">
    <source>
        <dbReference type="ARBA" id="ARBA00023136"/>
    </source>
</evidence>
<dbReference type="STRING" id="857342.A0A2T3B7X0"/>
<dbReference type="GeneID" id="36576722"/>
<protein>
    <submittedName>
        <fullName evidence="7">Uncharacterized protein</fullName>
    </submittedName>
</protein>
<evidence type="ECO:0000256" key="6">
    <source>
        <dbReference type="SAM" id="Phobius"/>
    </source>
</evidence>
<name>A0A2T3B7X0_AMORE</name>
<keyword evidence="4 6" id="KW-0472">Membrane</keyword>
<dbReference type="GO" id="GO:0016020">
    <property type="term" value="C:membrane"/>
    <property type="evidence" value="ECO:0007669"/>
    <property type="project" value="UniProtKB-SubCell"/>
</dbReference>
<keyword evidence="2 6" id="KW-0812">Transmembrane</keyword>
<feature type="compositionally biased region" description="Polar residues" evidence="5">
    <location>
        <begin position="590"/>
        <end position="602"/>
    </location>
</feature>
<dbReference type="InterPro" id="IPR051694">
    <property type="entry name" value="Immunoregulatory_rcpt-like"/>
</dbReference>
<evidence type="ECO:0000313" key="8">
    <source>
        <dbReference type="Proteomes" id="UP000241818"/>
    </source>
</evidence>
<keyword evidence="3 6" id="KW-1133">Transmembrane helix</keyword>
<feature type="compositionally biased region" description="Basic and acidic residues" evidence="5">
    <location>
        <begin position="221"/>
        <end position="237"/>
    </location>
</feature>
<feature type="compositionally biased region" description="Basic and acidic residues" evidence="5">
    <location>
        <begin position="470"/>
        <end position="486"/>
    </location>
</feature>
<feature type="compositionally biased region" description="Pro residues" evidence="5">
    <location>
        <begin position="335"/>
        <end position="352"/>
    </location>
</feature>
<organism evidence="7 8">
    <name type="scientific">Amorphotheca resinae ATCC 22711</name>
    <dbReference type="NCBI Taxonomy" id="857342"/>
    <lineage>
        <taxon>Eukaryota</taxon>
        <taxon>Fungi</taxon>
        <taxon>Dikarya</taxon>
        <taxon>Ascomycota</taxon>
        <taxon>Pezizomycotina</taxon>
        <taxon>Leotiomycetes</taxon>
        <taxon>Helotiales</taxon>
        <taxon>Amorphothecaceae</taxon>
        <taxon>Amorphotheca</taxon>
    </lineage>
</organism>
<feature type="region of interest" description="Disordered" evidence="5">
    <location>
        <begin position="162"/>
        <end position="181"/>
    </location>
</feature>
<evidence type="ECO:0000256" key="2">
    <source>
        <dbReference type="ARBA" id="ARBA00022692"/>
    </source>
</evidence>
<feature type="compositionally biased region" description="Polar residues" evidence="5">
    <location>
        <begin position="362"/>
        <end position="376"/>
    </location>
</feature>
<dbReference type="PANTHER" id="PTHR15549">
    <property type="entry name" value="PAIRED IMMUNOGLOBULIN-LIKE TYPE 2 RECEPTOR"/>
    <property type="match status" value="1"/>
</dbReference>
<evidence type="ECO:0000256" key="3">
    <source>
        <dbReference type="ARBA" id="ARBA00022989"/>
    </source>
</evidence>
<accession>A0A2T3B7X0</accession>
<dbReference type="AlphaFoldDB" id="A0A2T3B7X0"/>
<dbReference type="EMBL" id="KZ679008">
    <property type="protein sequence ID" value="PSS22965.1"/>
    <property type="molecule type" value="Genomic_DNA"/>
</dbReference>
<dbReference type="GO" id="GO:0071944">
    <property type="term" value="C:cell periphery"/>
    <property type="evidence" value="ECO:0007669"/>
    <property type="project" value="UniProtKB-ARBA"/>
</dbReference>
<feature type="compositionally biased region" description="Polar residues" evidence="5">
    <location>
        <begin position="316"/>
        <end position="330"/>
    </location>
</feature>
<dbReference type="InParanoid" id="A0A2T3B7X0"/>
<feature type="region of interest" description="Disordered" evidence="5">
    <location>
        <begin position="579"/>
        <end position="651"/>
    </location>
</feature>
<feature type="region of interest" description="Disordered" evidence="5">
    <location>
        <begin position="214"/>
        <end position="245"/>
    </location>
</feature>
<evidence type="ECO:0000256" key="1">
    <source>
        <dbReference type="ARBA" id="ARBA00004167"/>
    </source>
</evidence>
<feature type="region of interest" description="Disordered" evidence="5">
    <location>
        <begin position="308"/>
        <end position="428"/>
    </location>
</feature>
<feature type="transmembrane region" description="Helical" evidence="6">
    <location>
        <begin position="119"/>
        <end position="142"/>
    </location>
</feature>
<dbReference type="PANTHER" id="PTHR15549:SF26">
    <property type="entry name" value="AXIAL BUDDING PATTERN PROTEIN 2-RELATED"/>
    <property type="match status" value="1"/>
</dbReference>
<comment type="subcellular location">
    <subcellularLocation>
        <location evidence="1">Membrane</location>
        <topology evidence="1">Single-pass membrane protein</topology>
    </subcellularLocation>
</comment>
<dbReference type="OrthoDB" id="5431298at2759"/>
<dbReference type="RefSeq" id="XP_024723011.1">
    <property type="nucleotide sequence ID" value="XM_024868641.1"/>
</dbReference>
<feature type="compositionally biased region" description="Polar residues" evidence="5">
    <location>
        <begin position="170"/>
        <end position="181"/>
    </location>
</feature>
<evidence type="ECO:0000313" key="7">
    <source>
        <dbReference type="EMBL" id="PSS22965.1"/>
    </source>
</evidence>
<proteinExistence type="predicted"/>
<evidence type="ECO:0000256" key="5">
    <source>
        <dbReference type="SAM" id="MobiDB-lite"/>
    </source>
</evidence>
<gene>
    <name evidence="7" type="ORF">M430DRAFT_56825</name>
</gene>